<dbReference type="Gene3D" id="2.10.70.10">
    <property type="entry name" value="Complement Module, domain 1"/>
    <property type="match status" value="2"/>
</dbReference>
<feature type="domain" description="Sushi" evidence="4">
    <location>
        <begin position="125"/>
        <end position="189"/>
    </location>
</feature>
<dbReference type="Pfam" id="PF00089">
    <property type="entry name" value="Trypsin"/>
    <property type="match status" value="1"/>
</dbReference>
<evidence type="ECO:0000313" key="5">
    <source>
        <dbReference type="EMBL" id="GBP30638.1"/>
    </source>
</evidence>
<dbReference type="Proteomes" id="UP000299102">
    <property type="component" value="Unassembled WGS sequence"/>
</dbReference>
<dbReference type="PANTHER" id="PTHR24252:SF7">
    <property type="entry name" value="HYALIN"/>
    <property type="match status" value="1"/>
</dbReference>
<feature type="domain" description="Peptidase S1" evidence="3">
    <location>
        <begin position="362"/>
        <end position="729"/>
    </location>
</feature>
<dbReference type="PROSITE" id="PS50923">
    <property type="entry name" value="SUSHI"/>
    <property type="match status" value="2"/>
</dbReference>
<dbReference type="InterPro" id="IPR000436">
    <property type="entry name" value="Sushi_SCR_CCP_dom"/>
</dbReference>
<dbReference type="Gene3D" id="2.40.10.10">
    <property type="entry name" value="Trypsin-like serine proteases"/>
    <property type="match status" value="2"/>
</dbReference>
<accession>A0A4C1UW24</accession>
<dbReference type="CDD" id="cd00033">
    <property type="entry name" value="CCP"/>
    <property type="match status" value="2"/>
</dbReference>
<dbReference type="Pfam" id="PF00084">
    <property type="entry name" value="Sushi"/>
    <property type="match status" value="2"/>
</dbReference>
<comment type="caution">
    <text evidence="2">Lacks conserved residue(s) required for the propagation of feature annotation.</text>
</comment>
<dbReference type="PROSITE" id="PS50240">
    <property type="entry name" value="TRYPSIN_DOM"/>
    <property type="match status" value="1"/>
</dbReference>
<dbReference type="PANTHER" id="PTHR24252">
    <property type="entry name" value="ACROSIN-RELATED"/>
    <property type="match status" value="1"/>
</dbReference>
<sequence>MVIVYVIDLFSASSFVDASETFGNLKGHQFASVTHEKCVLPQYPENSSYIVINDKRAGPGDVFDNVSLIQYVDNQYPLLEIVYLVCARGAWSGDIFKRVTQPVLSSAWNHLRDKEGISNTNTSPEYCKLPPYPEHGLYVVAGDASAKPGDERASASLEYACRGGYGLVGAARVRCEGGTWYDDAPECFDSTERPMFGSEAKMPLTTQNETCQLPDQPDHGHYEVSKKGHIGLDNNYTFLELNYTCDFGYGMVGFANVHCSNGKWSHVMPTCIGGCRLDSIPGVSYLCKGWRKTKFSKYCNHIKPYGAEVLPECAGPYYRSNKPLLPMKCVDGNWNYTPACLPECGRRYYEREARYTPEYGLEVGGRPVQSKELPWHVGIYNKNYQPYMQICGGTIISSEVIVTGWYGTVKSMKLCSCEGRYESVQWSKIGTEKKESSWSYEPAHCIIRRQFRAAEFRSDDGAGRQALALHNRMTFVAMFRLVGIVLKYTLTMIRFHSFDDGAAILALELPAHCFWNDREGLEPSSRFAVAAGKLYRPWSAPSDHGAQLRDVENIVIPKRFRGVQTNFQDDLAIVHLSNPLVFNYFFNNVWPACVDFDLNLDRTHLTPGNLGKVPGWGLIDEDGKTSPKLQVVELPYVEIGQCITDASPDFRAYITSDKICAGYTNGTALCKGDSGGGLVFALQEREHERFYLRGVASTAPKNDKECNTHVVPTFTHILAHEHFIKDHLNLNDL</sequence>
<evidence type="ECO:0000259" key="4">
    <source>
        <dbReference type="PROSITE" id="PS50923"/>
    </source>
</evidence>
<dbReference type="InterPro" id="IPR043504">
    <property type="entry name" value="Peptidase_S1_PA_chymotrypsin"/>
</dbReference>
<name>A0A4C1UW24_EUMVA</name>
<dbReference type="EMBL" id="BGZK01000235">
    <property type="protein sequence ID" value="GBP30638.1"/>
    <property type="molecule type" value="Genomic_DNA"/>
</dbReference>
<gene>
    <name evidence="5" type="ORF">EVAR_76183_1</name>
</gene>
<evidence type="ECO:0000313" key="6">
    <source>
        <dbReference type="Proteomes" id="UP000299102"/>
    </source>
</evidence>
<evidence type="ECO:0000256" key="2">
    <source>
        <dbReference type="PROSITE-ProRule" id="PRU00302"/>
    </source>
</evidence>
<evidence type="ECO:0000256" key="1">
    <source>
        <dbReference type="ARBA" id="ARBA00023157"/>
    </source>
</evidence>
<dbReference type="InterPro" id="IPR035976">
    <property type="entry name" value="Sushi/SCR/CCP_sf"/>
</dbReference>
<dbReference type="SUPFAM" id="SSF57535">
    <property type="entry name" value="Complement control module/SCR domain"/>
    <property type="match status" value="2"/>
</dbReference>
<keyword evidence="1" id="KW-1015">Disulfide bond</keyword>
<protein>
    <submittedName>
        <fullName evidence="5">Limulus clotting factor C</fullName>
    </submittedName>
</protein>
<dbReference type="AlphaFoldDB" id="A0A4C1UW24"/>
<reference evidence="5 6" key="1">
    <citation type="journal article" date="2019" name="Commun. Biol.">
        <title>The bagworm genome reveals a unique fibroin gene that provides high tensile strength.</title>
        <authorList>
            <person name="Kono N."/>
            <person name="Nakamura H."/>
            <person name="Ohtoshi R."/>
            <person name="Tomita M."/>
            <person name="Numata K."/>
            <person name="Arakawa K."/>
        </authorList>
    </citation>
    <scope>NUCLEOTIDE SEQUENCE [LARGE SCALE GENOMIC DNA]</scope>
</reference>
<dbReference type="SMART" id="SM00032">
    <property type="entry name" value="CCP"/>
    <property type="match status" value="2"/>
</dbReference>
<dbReference type="SMART" id="SM00020">
    <property type="entry name" value="Tryp_SPc"/>
    <property type="match status" value="1"/>
</dbReference>
<dbReference type="OrthoDB" id="2019384at2759"/>
<organism evidence="5 6">
    <name type="scientific">Eumeta variegata</name>
    <name type="common">Bagworm moth</name>
    <name type="synonym">Eumeta japonica</name>
    <dbReference type="NCBI Taxonomy" id="151549"/>
    <lineage>
        <taxon>Eukaryota</taxon>
        <taxon>Metazoa</taxon>
        <taxon>Ecdysozoa</taxon>
        <taxon>Arthropoda</taxon>
        <taxon>Hexapoda</taxon>
        <taxon>Insecta</taxon>
        <taxon>Pterygota</taxon>
        <taxon>Neoptera</taxon>
        <taxon>Endopterygota</taxon>
        <taxon>Lepidoptera</taxon>
        <taxon>Glossata</taxon>
        <taxon>Ditrysia</taxon>
        <taxon>Tineoidea</taxon>
        <taxon>Psychidae</taxon>
        <taxon>Oiketicinae</taxon>
        <taxon>Eumeta</taxon>
    </lineage>
</organism>
<dbReference type="STRING" id="151549.A0A4C1UW24"/>
<keyword evidence="6" id="KW-1185">Reference proteome</keyword>
<dbReference type="SUPFAM" id="SSF50494">
    <property type="entry name" value="Trypsin-like serine proteases"/>
    <property type="match status" value="2"/>
</dbReference>
<proteinExistence type="predicted"/>
<dbReference type="InterPro" id="IPR001254">
    <property type="entry name" value="Trypsin_dom"/>
</dbReference>
<dbReference type="GO" id="GO:0006508">
    <property type="term" value="P:proteolysis"/>
    <property type="evidence" value="ECO:0007669"/>
    <property type="project" value="InterPro"/>
</dbReference>
<comment type="caution">
    <text evidence="5">The sequence shown here is derived from an EMBL/GenBank/DDBJ whole genome shotgun (WGS) entry which is preliminary data.</text>
</comment>
<dbReference type="InterPro" id="IPR009003">
    <property type="entry name" value="Peptidase_S1_PA"/>
</dbReference>
<dbReference type="GO" id="GO:0004252">
    <property type="term" value="F:serine-type endopeptidase activity"/>
    <property type="evidence" value="ECO:0007669"/>
    <property type="project" value="InterPro"/>
</dbReference>
<keyword evidence="2" id="KW-0768">Sushi</keyword>
<feature type="domain" description="Sushi" evidence="4">
    <location>
        <begin position="209"/>
        <end position="273"/>
    </location>
</feature>
<evidence type="ECO:0000259" key="3">
    <source>
        <dbReference type="PROSITE" id="PS50240"/>
    </source>
</evidence>